<reference evidence="2 3" key="1">
    <citation type="journal article" date="2018" name="Science">
        <title>The opium poppy genome and morphinan production.</title>
        <authorList>
            <person name="Guo L."/>
            <person name="Winzer T."/>
            <person name="Yang X."/>
            <person name="Li Y."/>
            <person name="Ning Z."/>
            <person name="He Z."/>
            <person name="Teodor R."/>
            <person name="Lu Y."/>
            <person name="Bowser T.A."/>
            <person name="Graham I.A."/>
            <person name="Ye K."/>
        </authorList>
    </citation>
    <scope>NUCLEOTIDE SEQUENCE [LARGE SCALE GENOMIC DNA]</scope>
    <source>
        <strain evidence="3">cv. HN1</strain>
        <tissue evidence="2">Leaves</tissue>
    </source>
</reference>
<proteinExistence type="inferred from homology"/>
<sequence>MMFGIMITAIEASRWLWNLHWVEKFSSVVSSGYHSMVQAMSESIGEDSGNTKDYGASQNIMPSMNILNNLACSPTNTSKIGSIQLVTYLTLGEENSHSFWEMTYICVINRSTMLLRWKAPPKGSARLKLISPAKRNAYSGENAFTPVEELVFNIDMSDYDDVRYCCSGANICKKCWPLMTIAIKVIDSALRENFSFTHILWVYSVPCGVHCWVCDARARRWLKFI</sequence>
<comment type="similarity">
    <text evidence="1">Belongs to the eukaryotic-type primase small subunit family.</text>
</comment>
<dbReference type="SUPFAM" id="SSF56747">
    <property type="entry name" value="Prim-pol domain"/>
    <property type="match status" value="1"/>
</dbReference>
<dbReference type="GO" id="GO:0006269">
    <property type="term" value="P:DNA replication, synthesis of primer"/>
    <property type="evidence" value="ECO:0007669"/>
    <property type="project" value="InterPro"/>
</dbReference>
<evidence type="ECO:0000313" key="3">
    <source>
        <dbReference type="Proteomes" id="UP000316621"/>
    </source>
</evidence>
<accession>A0A4Y7KH14</accession>
<dbReference type="Gene3D" id="3.90.920.10">
    <property type="entry name" value="DNA primase, PRIM domain"/>
    <property type="match status" value="1"/>
</dbReference>
<name>A0A4Y7KH14_PAPSO</name>
<organism evidence="2 3">
    <name type="scientific">Papaver somniferum</name>
    <name type="common">Opium poppy</name>
    <dbReference type="NCBI Taxonomy" id="3469"/>
    <lineage>
        <taxon>Eukaryota</taxon>
        <taxon>Viridiplantae</taxon>
        <taxon>Streptophyta</taxon>
        <taxon>Embryophyta</taxon>
        <taxon>Tracheophyta</taxon>
        <taxon>Spermatophyta</taxon>
        <taxon>Magnoliopsida</taxon>
        <taxon>Ranunculales</taxon>
        <taxon>Papaveraceae</taxon>
        <taxon>Papaveroideae</taxon>
        <taxon>Papaver</taxon>
    </lineage>
</organism>
<dbReference type="Gramene" id="RZC71682">
    <property type="protein sequence ID" value="RZC71682"/>
    <property type="gene ID" value="C5167_034862"/>
</dbReference>
<dbReference type="Pfam" id="PF01896">
    <property type="entry name" value="DNA_primase_S"/>
    <property type="match status" value="1"/>
</dbReference>
<dbReference type="EMBL" id="CM010721">
    <property type="protein sequence ID" value="RZC71682.1"/>
    <property type="molecule type" value="Genomic_DNA"/>
</dbReference>
<dbReference type="GO" id="GO:0003899">
    <property type="term" value="F:DNA-directed RNA polymerase activity"/>
    <property type="evidence" value="ECO:0007669"/>
    <property type="project" value="InterPro"/>
</dbReference>
<dbReference type="AlphaFoldDB" id="A0A4Y7KH14"/>
<gene>
    <name evidence="2" type="ORF">C5167_034862</name>
</gene>
<evidence type="ECO:0000313" key="2">
    <source>
        <dbReference type="EMBL" id="RZC71682.1"/>
    </source>
</evidence>
<protein>
    <submittedName>
        <fullName evidence="2">Uncharacterized protein</fullName>
    </submittedName>
</protein>
<dbReference type="InterPro" id="IPR002755">
    <property type="entry name" value="DNA_primase_S"/>
</dbReference>
<dbReference type="PANTHER" id="PTHR10536">
    <property type="entry name" value="DNA PRIMASE SMALL SUBUNIT"/>
    <property type="match status" value="1"/>
</dbReference>
<dbReference type="STRING" id="3469.A0A4Y7KH14"/>
<dbReference type="Proteomes" id="UP000316621">
    <property type="component" value="Chromosome 7"/>
</dbReference>
<keyword evidence="3" id="KW-1185">Reference proteome</keyword>
<evidence type="ECO:0000256" key="1">
    <source>
        <dbReference type="ARBA" id="ARBA00009762"/>
    </source>
</evidence>